<dbReference type="SUPFAM" id="SSF56219">
    <property type="entry name" value="DNase I-like"/>
    <property type="match status" value="1"/>
</dbReference>
<dbReference type="AlphaFoldDB" id="A0A812K7P7"/>
<evidence type="ECO:0000313" key="1">
    <source>
        <dbReference type="EMBL" id="CAE7222465.1"/>
    </source>
</evidence>
<evidence type="ECO:0008006" key="3">
    <source>
        <dbReference type="Google" id="ProtNLM"/>
    </source>
</evidence>
<dbReference type="EMBL" id="CAJNJA010007261">
    <property type="protein sequence ID" value="CAE7222465.1"/>
    <property type="molecule type" value="Genomic_DNA"/>
</dbReference>
<sequence length="1099" mass="120962">AIAKIGDKPIQKALQSSNPWREIKQLANQMLPPFQLVLASELQDAVALRASMGPGIFVDGETPLHQLALKELGPTSSGVVLVTPAEASPYLTLAKPVSRNALALVVVGEVDLSGASVKFETLRFCAECADTGAPALVSGTLVQIGDRWVSKHIPAPTSVEQIPSAVVRVAVFKDQFEGASSGVRGIFFEPRAADARDTPFVDKTKLRRFHAGPFPYGTQRRAVTKALIDMGWKACPMQPAPGHAGGLWWVVHAEAAPPQNVLHTQFGEVIFSEVPSREQVKPPAPIVLASRPTLHNLQASGAASSEDPLQQSDPWMQALQAANTSSGSDAAAPSASVVAFSAAVEKRVLARVGQTASAVASSAVAPSALELETRILAKVDEKIQVASAATGQRPQQVEGKVVEIGAKVDSVDSSLRNLFNEQMSRIEVYATSRVQVAHFFVEPLWILGGVAYGYVADPAKTSFLLDALTERVVYQASGPRFFGGDFNLESDRLDLWATWHDHGFVEIQDFLQRMTGRPPQVTCKHSTRKDFLFISRELQTLFIEATVDHTFFADHAVLAALFCHGFVDRSVDWLDAATVFPFCRASTRDVRCQRGVVPPAPRARDGEAQPQYFGQNLRHTHWFRQLRRIQAYVQAMVRVNPAPSAVEHRAALWDAICRAPGFGAPFSVWWMSRDCVLEEDPDSFPSCPPNAEVARRLFLSFEANFRSFERRLLSERRQVASTRRVQDPNLIFRDLRPPAARPVDSLLEHRSAEVCEVVVDEGALELTQHVDWHPDFPLLHKGRPLNVAHVESDKIWVDLPENCAPGDRVDQPVLLGSLPDVFRAFAQEWSRRWQRHDQVDPQRWAPLVASFAARCPIPPMVYHPITLATWRAEVQRKHAHSSTGPNGVSRADLLLLPVDLTQALLDLCHHAEATGDWPRQMLDGVVTALEKIPDASLVGQFRPITVLSLTYRVWSSIRARQCLAHLARYAPLGLLGNLPGHEAREVWYTLQLLVESSYHRAIPVSGFTADLSKAYNLLPRTPVLAFAAVCGIHAGIIRAWTGALSGFMRRFRVRGSLGPALPSTTGFPEGDGLSRVAMVLVNIAYHDHMRSPVIPLRFC</sequence>
<dbReference type="InterPro" id="IPR036691">
    <property type="entry name" value="Endo/exonu/phosph_ase_sf"/>
</dbReference>
<dbReference type="OrthoDB" id="447571at2759"/>
<feature type="non-terminal residue" evidence="1">
    <location>
        <position position="1099"/>
    </location>
</feature>
<accession>A0A812K7P7</accession>
<organism evidence="1 2">
    <name type="scientific">Symbiodinium necroappetens</name>
    <dbReference type="NCBI Taxonomy" id="1628268"/>
    <lineage>
        <taxon>Eukaryota</taxon>
        <taxon>Sar</taxon>
        <taxon>Alveolata</taxon>
        <taxon>Dinophyceae</taxon>
        <taxon>Suessiales</taxon>
        <taxon>Symbiodiniaceae</taxon>
        <taxon>Symbiodinium</taxon>
    </lineage>
</organism>
<proteinExistence type="predicted"/>
<reference evidence="1" key="1">
    <citation type="submission" date="2021-02" db="EMBL/GenBank/DDBJ databases">
        <authorList>
            <person name="Dougan E. K."/>
            <person name="Rhodes N."/>
            <person name="Thang M."/>
            <person name="Chan C."/>
        </authorList>
    </citation>
    <scope>NUCLEOTIDE SEQUENCE</scope>
</reference>
<dbReference type="Gene3D" id="3.60.10.10">
    <property type="entry name" value="Endonuclease/exonuclease/phosphatase"/>
    <property type="match status" value="1"/>
</dbReference>
<gene>
    <name evidence="1" type="ORF">SNEC2469_LOCUS2923</name>
</gene>
<feature type="non-terminal residue" evidence="1">
    <location>
        <position position="1"/>
    </location>
</feature>
<protein>
    <recommendedName>
        <fullName evidence="3">Reverse transcriptase domain-containing protein</fullName>
    </recommendedName>
</protein>
<evidence type="ECO:0000313" key="2">
    <source>
        <dbReference type="Proteomes" id="UP000601435"/>
    </source>
</evidence>
<comment type="caution">
    <text evidence="1">The sequence shown here is derived from an EMBL/GenBank/DDBJ whole genome shotgun (WGS) entry which is preliminary data.</text>
</comment>
<keyword evidence="2" id="KW-1185">Reference proteome</keyword>
<dbReference type="Proteomes" id="UP000601435">
    <property type="component" value="Unassembled WGS sequence"/>
</dbReference>
<name>A0A812K7P7_9DINO</name>